<dbReference type="InterPro" id="IPR013517">
    <property type="entry name" value="FG-GAP"/>
</dbReference>
<evidence type="ECO:0000256" key="7">
    <source>
        <dbReference type="SAM" id="SignalP"/>
    </source>
</evidence>
<dbReference type="InterPro" id="IPR003644">
    <property type="entry name" value="Calx_beta"/>
</dbReference>
<dbReference type="Gene3D" id="2.130.10.130">
    <property type="entry name" value="Integrin alpha, N-terminal"/>
    <property type="match status" value="2"/>
</dbReference>
<dbReference type="SUPFAM" id="SSF141072">
    <property type="entry name" value="CalX-like"/>
    <property type="match status" value="1"/>
</dbReference>
<dbReference type="InterPro" id="IPR013519">
    <property type="entry name" value="Int_alpha_beta-p"/>
</dbReference>
<keyword evidence="4" id="KW-0325">Glycoprotein</keyword>
<dbReference type="InterPro" id="IPR028994">
    <property type="entry name" value="Integrin_alpha_N"/>
</dbReference>
<gene>
    <name evidence="9" type="ORF">PECAL_4P10650</name>
</gene>
<dbReference type="OrthoDB" id="188207at2759"/>
<proteinExistence type="predicted"/>
<keyword evidence="2" id="KW-0677">Repeat</keyword>
<name>A0A8J2WZH5_9STRA</name>
<sequence length="4266" mass="456385">MRRRGLLGLPSALAAPLRLLVLLALLPVTRAIYTLEMFRQPSEAVAGLPFGVQPAVALYDDDGLLAASYVGFCSTLGYVTPTGTEQVLRNGTAGQDATRVAFVDGYAVFDGLYINVAGLYELQFVAEDPELSAFASAYSDEFTVAIGEAYEIRATAYPSGGVGGTPFSMQPQIAIYDEGGNVITSWNTGMLVVSIMDTEEYPNPTGATLKPERNTEAYFIFGEVGFSGLYIDEAGGPYYLRFTAMGFGDTILPGGATTDIPGLTVYVGSPAVMEVLDHASSNALGGSAFPQQPRLRIADAGGNTVEDDSSSLVVATLTQNPTLTTFNSFDHSYQLAEFGMVTFTNLGIKSAGKQYEITYTLFSYSASSQKHTETSVKAVSTKIDIAPGPAARLGVITFPSEAIAGGSAFGTQPALALQDRGGNALAWASIAESTYEVEADIAPSLGADWVGVVSTAGDTPPGVIDVNVRPGAGTNPTAAGDPGSVDNLATLAAGDVIDVELTFNFDVVGHEDRGIPSLELNIRNKTGAYALAYCVSLGYWNTIQTFRYVVQDGDSSFVQRGNDTSYRLDAKSKRAFSANGGPFWDPYYRALDNITMPVGQDTIASMANNTPYAVDTSRPRATNVSLSYPSSPGVYAPGTTLRFNVTFDAAVEVVLGPQPSAAVFLPILIAPSSPSPAPSVSPTPAPSRDTTVNETQGPTPGPIDYGEISYAQYASGSGSLVLVFEYLVLPGQDSGGTPVRLPINTTSGGFQLRLDAGARIYRRSSVPATVAYSTINASSVEEAGVILDNTKPAVNRSYGVRSLSPNGTYYAGDTILLSVGFDSIVELNPAAPLALSLDVGWRVSAFYSSGAPGKILTFTYVVAEDEQSSHLNIYGDGSQALAFSGLGGYLRKASDAPSVDADLNLRAARFSLLNTSHLKIDGRAPQILEYGISRRRTPDDTEIRKKNTTVVDDIVTIYFTFDKPVVVFGKPTLDLDAYEPEVAGNPDRVATYDAGNGTATLEFVYIPKIGDKTPRLGITTSYTETLQGYQDGAFGGEGSIMLASENPTVYANTRLYLAASADRYYGNPLHFGGVQNRLKQANATNFTAVRATEPRPTRVAEVSFGTDDGVGGTPGTYGAGDRFKIKIRFTDEVIFSDPPSIFLNTGGEALYTSGTGTDTYEFIYFIKESDVEVEQFGVVNIHSIFDPGIPGYPSTCIWCNTSDTCGLFDRLGVAVNMSMGNLSKPLQLPPGYSIDVTPPYITDVWCRTPKSPYPPLPYGPYGGDANWYAVGERLEFSISFHRDVALTEEAPLLKLGLGANAPYPYATFYEFVGKRIMNYEYTIQAGDYTQNLTLRAITSRVDSVYLDASVTTTLANLSLDHHGLQGKQLGANRSTEPIVVITDRAPVVSNCSFKDVVEDTKLVPGDQITVQCAFSSSVSVVGTPVLMLNANLDAEAQYRRGSGTAILEFDYRIEPGDVVLRLAYTDAFAMRRGRIRADDHAQDKVEGRGRITALGYTPTQDADLTLPHPTTKGSLDYGDKMPVVSVSSNAPRLISLTAAATSGVVLNAGDTIVFIASFSAPVCVSGKPRLKLETGNIDRYASYINGSNTSNILFSYTVSPGDDSDRLEYWSDANDERTALSSFELPDGAWIRLLSKQPMVDADIRLSPPNAVLMSASGTLYTKGKTAKVNALGPAGVQYLDLAAANPGKQCMIRYSAEHESMPGFVFRASTSIDVAGSASTKLQVGDAGIFDLMEASHGSRDGAGRTSLMSHNQGPGDLFGWSVAADGSSGRLIAGAPGKEQIQPEIQLLTVQGTALEPRPEVQAYGVGVLAQPAVQNFTIQASAGAEVGGTFIMQYSDKDGNLLAAPANIPATTNPDTAAALLMDAYPDLGLVTASKTPYDWCACIGGAVWSITFDGLLGIGSGETGTLVLTPDGLTGTGVSISPITRIHESSYANGTWVLEDESTGNRTEPLDAQATGDDVKYAIQDALGYKISNVDVSEYNDYGSRRWAVTFADIPGESSPKKALTNDTGLFNNIPLIQAKKLSLGGGPGAEAWTSNIQDGGSPVWGHFGVSLNGAGPSEPIWHNAEPAEVKEKLEKLDSISHVEVSKVDDLFGARNGAHTYLVTFAAVLRKDDFGEWVGTHVYDMEPVQIDHSILYGSDAEVQVLQGGYDPITGNTTPVWTGARRGKRGAGGGAAFVYSRSVVSSNDPTYMWSPEFALKPNPEHYAGERAAFGHDVALGAGGNTAVVGAPYSENHGVYEQQNISCVAAGGHFRLGLMNAWTPWVAWNATIGELKSALRGRVYAPVPGLHPSPRIEIASDDEYVCSNVSTQVRITFFDPPTGPGFQTSRADLDPMSIDLTGDYVLGIEGLYGSSSIQASLSVSEVRRGTAQPLGLDSRGENAGAAFVFKRVPVDATIYASGGAWVQEARLSDVTGFVGDRFGWSVDVLDDGTTRVAAVGAPYAGDDDAGEVHIFADSGNGWAAITGLPVLDTEVYGQVQGDEFGFSVAMSLRSSGLATLVVGAPGADDDRGAVYVYTAENMGKASTNGFSLSQRLTADDGPSLYNGQRSRGDRFGCSVAMDEDDIVIGVCGAADRPRRRDATPERSGAAKATGAVVVLARHCALCRWVFIERLVATNVGRGDRLGHRVAIDDGIIVATGVGDLQGAFDRGEPPDLGGLGPQRSVWQIRTKKKCELTGHLRRQLRKNRGQCDIGGRWKVGFRSTNRSKLEMLCVDDAHYSTLGLRVCEGVHDIVGVEKRVKDTIIMSDNMTEGERTRWSQEIEKDADYLAVEYALESELLAGEVTVTGSAPDSEGQYKWNVTFSGTESGDLEILPGLEADGSRLLNGYTEVEELRPMPPRLRGVAHMFTRETQPGEVIGTFVEQALMRPFIAQRQDAYGIGAAVSGDIAAVGAPNTDSVESGDNAGAVFAADINWVTLGFESAKYSVEEGSSVDVVLARRSGEGIRDDSAPERPISFFLWTFARNSDKTTQKWLADLYGLWGDRAVPAAQTAAEVVGAGKAHARASWYGGTSNSSRWVDGGRDDTGASDFVPIGSRGQLAPISLENGRLPDSLTRRYSLAVETTDDFIYEKPDEEIIVGVWLPGMFPSPLGHLRTSVKVEDDGDGLDGSVQAFERLGESDSMEDLGIAQPDTTEDDKRGAGYSVAAFNDTKGRVYRDDSMTVEIGRIQGDDPWYVEMISVLGAPDHNSSRGQVVIYRRKRGSWSYEQSLSPMDVPPDRWNVNTSTGRRPFAATMIEDRFGESVAGSAAHGRRNGATILVGAPGAAQVYAFVRRNTTEGLPLVMNEFNNVTLQNKTEGTLKWTLEAILEHPDAYRAKHNFGGRGAIAIDGDCAVVGASGVEAAYVYRRVYHHTHKKFKWEFTEKLQSSDYDYDVLFDGLITKVHEQGFGSSVAFSENTIAIGAPFADYGNKGVVGDAETRDTDGTDNRRLGRGKVYLYYSTPPEVVVTLRADTVLSNGTWKLGLDDYRNASCLTNELGLTPTAEVIKKELDDACSSLLAGIQIEVTRQDTVLPTASGGGRLAWTVTFFGEAGEAPPLKPTWRGRGCWQCDKFNDGWAQMPDKQVLAEPKPDAAFKGHRGPFLEVGKLQAEDRTSGSQFGASLDLDKDALIVGAPRAPGVASTTWDFETGDLTGWRQSGDAFVEQPTFGDGPKFRPNLEGGYGSDGSALIGGKPQAALPRGRYFVGTKDDRGRKSGTYIDPSTNAAGTSQGDIPTGTLTAEPVTIPYAQSTINQYDTLTVSFLIGGGCDPRTEYVELLIDGVPVDRATGSCHERLRNASFDLTPFQGRTAVLRVVDASKSRWGHVNVDHVKWNWPARGFGAGRREGVTAIKPTDDVSLIHEEKNELWSTGGGFAGETARAGAAYTYRRRDPDDPNRGCFDEKEKCVWELASKLLPSDRRRGDLFGWDVAISDTTGRAAVGAPGASATTHWKLPPPKRPVGRAPPRDAPTAWTQYLKDYETAHVGSDYIDRGAPVRLPMDRHDTEKYSRDLRMASRQDVPARSGAQAIWSQRRRDVAEGVEPQHSSPAIDEAKQAGAVYVFERSIADVNPVTGETLIPARWAALETARLQAPERMARAFLGSGVAFAGRSVFGGQPGSMAFGSSAGDALVWDTDVLRVRFLAAEFAAVEGFQPTATITIVRDFEYAQNELTVGYSTEDLTARGIDDDAWLGCSGGPVDSAPTTGCGDYVQTAGVTTFGKGEIAAFFYVNIVDDPCTESAEYVQLSISVPGAPALQGEQFLARLRIDDDDFPELASSELCPDTGFKAS</sequence>
<protein>
    <recommendedName>
        <fullName evidence="8">Calx-beta domain-containing protein</fullName>
    </recommendedName>
</protein>
<organism evidence="9 10">
    <name type="scientific">Pelagomonas calceolata</name>
    <dbReference type="NCBI Taxonomy" id="35677"/>
    <lineage>
        <taxon>Eukaryota</taxon>
        <taxon>Sar</taxon>
        <taxon>Stramenopiles</taxon>
        <taxon>Ochrophyta</taxon>
        <taxon>Pelagophyceae</taxon>
        <taxon>Pelagomonadales</taxon>
        <taxon>Pelagomonadaceae</taxon>
        <taxon>Pelagomonas</taxon>
    </lineage>
</organism>
<dbReference type="GO" id="GO:0007154">
    <property type="term" value="P:cell communication"/>
    <property type="evidence" value="ECO:0007669"/>
    <property type="project" value="InterPro"/>
</dbReference>
<evidence type="ECO:0000313" key="10">
    <source>
        <dbReference type="Proteomes" id="UP000789595"/>
    </source>
</evidence>
<keyword evidence="10" id="KW-1185">Reference proteome</keyword>
<evidence type="ECO:0000256" key="3">
    <source>
        <dbReference type="ARBA" id="ARBA00022837"/>
    </source>
</evidence>
<dbReference type="PANTHER" id="PTHR36220">
    <property type="entry name" value="UNNAMED PRODUCT"/>
    <property type="match status" value="1"/>
</dbReference>
<evidence type="ECO:0000256" key="5">
    <source>
        <dbReference type="PROSITE-ProRule" id="PRU00803"/>
    </source>
</evidence>
<comment type="caution">
    <text evidence="9">The sequence shown here is derived from an EMBL/GenBank/DDBJ whole genome shotgun (WGS) entry which is preliminary data.</text>
</comment>
<dbReference type="Proteomes" id="UP000789595">
    <property type="component" value="Unassembled WGS sequence"/>
</dbReference>
<feature type="region of interest" description="Disordered" evidence="6">
    <location>
        <begin position="3919"/>
        <end position="3946"/>
    </location>
</feature>
<dbReference type="Gene3D" id="2.60.40.2030">
    <property type="match status" value="1"/>
</dbReference>
<feature type="domain" description="Calx-beta" evidence="8">
    <location>
        <begin position="4184"/>
        <end position="4228"/>
    </location>
</feature>
<dbReference type="SUPFAM" id="SSF69318">
    <property type="entry name" value="Integrin alpha N-terminal domain"/>
    <property type="match status" value="1"/>
</dbReference>
<feature type="compositionally biased region" description="Pro residues" evidence="6">
    <location>
        <begin position="675"/>
        <end position="685"/>
    </location>
</feature>
<dbReference type="GO" id="GO:0016020">
    <property type="term" value="C:membrane"/>
    <property type="evidence" value="ECO:0007669"/>
    <property type="project" value="InterPro"/>
</dbReference>
<reference evidence="9" key="1">
    <citation type="submission" date="2021-11" db="EMBL/GenBank/DDBJ databases">
        <authorList>
            <consortium name="Genoscope - CEA"/>
            <person name="William W."/>
        </authorList>
    </citation>
    <scope>NUCLEOTIDE SEQUENCE</scope>
</reference>
<evidence type="ECO:0000256" key="4">
    <source>
        <dbReference type="ARBA" id="ARBA00023180"/>
    </source>
</evidence>
<evidence type="ECO:0000259" key="8">
    <source>
        <dbReference type="Pfam" id="PF03160"/>
    </source>
</evidence>
<dbReference type="Pfam" id="PF14312">
    <property type="entry name" value="FG-GAP_2"/>
    <property type="match status" value="4"/>
</dbReference>
<evidence type="ECO:0000256" key="1">
    <source>
        <dbReference type="ARBA" id="ARBA00022729"/>
    </source>
</evidence>
<dbReference type="SMART" id="SM00191">
    <property type="entry name" value="Int_alpha"/>
    <property type="match status" value="6"/>
</dbReference>
<feature type="region of interest" description="Disordered" evidence="6">
    <location>
        <begin position="3994"/>
        <end position="4027"/>
    </location>
</feature>
<feature type="domain" description="Calx-beta" evidence="8">
    <location>
        <begin position="4112"/>
        <end position="4163"/>
    </location>
</feature>
<dbReference type="EMBL" id="CAKKNE010000004">
    <property type="protein sequence ID" value="CAH0373824.1"/>
    <property type="molecule type" value="Genomic_DNA"/>
</dbReference>
<feature type="repeat" description="FG-GAP" evidence="5">
    <location>
        <begin position="2410"/>
        <end position="2466"/>
    </location>
</feature>
<evidence type="ECO:0000313" key="9">
    <source>
        <dbReference type="EMBL" id="CAH0373824.1"/>
    </source>
</evidence>
<feature type="signal peptide" evidence="7">
    <location>
        <begin position="1"/>
        <end position="31"/>
    </location>
</feature>
<feature type="region of interest" description="Disordered" evidence="6">
    <location>
        <begin position="675"/>
        <end position="699"/>
    </location>
</feature>
<dbReference type="InterPro" id="IPR038081">
    <property type="entry name" value="CalX-like_sf"/>
</dbReference>
<feature type="compositionally biased region" description="Polar residues" evidence="6">
    <location>
        <begin position="688"/>
        <end position="698"/>
    </location>
</feature>
<feature type="compositionally biased region" description="Polar residues" evidence="6">
    <location>
        <begin position="3700"/>
        <end position="3715"/>
    </location>
</feature>
<feature type="repeat" description="FG-GAP" evidence="5">
    <location>
        <begin position="2472"/>
        <end position="2528"/>
    </location>
</feature>
<feature type="region of interest" description="Disordered" evidence="6">
    <location>
        <begin position="3693"/>
        <end position="3715"/>
    </location>
</feature>
<dbReference type="PROSITE" id="PS51470">
    <property type="entry name" value="FG_GAP"/>
    <property type="match status" value="2"/>
</dbReference>
<evidence type="ECO:0000256" key="2">
    <source>
        <dbReference type="ARBA" id="ARBA00022737"/>
    </source>
</evidence>
<dbReference type="Pfam" id="PF03160">
    <property type="entry name" value="Calx-beta"/>
    <property type="match status" value="2"/>
</dbReference>
<accession>A0A8J2WZH5</accession>
<keyword evidence="1 7" id="KW-0732">Signal</keyword>
<keyword evidence="3" id="KW-0106">Calcium</keyword>
<evidence type="ECO:0000256" key="6">
    <source>
        <dbReference type="SAM" id="MobiDB-lite"/>
    </source>
</evidence>
<feature type="chain" id="PRO_5035286952" description="Calx-beta domain-containing protein" evidence="7">
    <location>
        <begin position="32"/>
        <end position="4266"/>
    </location>
</feature>
<dbReference type="PANTHER" id="PTHR36220:SF1">
    <property type="entry name" value="GAMMA TUBULIN COMPLEX COMPONENT C-TERMINAL DOMAIN-CONTAINING PROTEIN"/>
    <property type="match status" value="1"/>
</dbReference>